<keyword evidence="2" id="KW-1185">Reference proteome</keyword>
<evidence type="ECO:0000313" key="1">
    <source>
        <dbReference type="EMBL" id="RHZ87153.1"/>
    </source>
</evidence>
<evidence type="ECO:0000313" key="2">
    <source>
        <dbReference type="Proteomes" id="UP000266861"/>
    </source>
</evidence>
<dbReference type="AlphaFoldDB" id="A0A397JQG0"/>
<dbReference type="Proteomes" id="UP000266861">
    <property type="component" value="Unassembled WGS sequence"/>
</dbReference>
<sequence>MIPNKSTLLFIVTTSPCQDYTCFSNFAQNLGFGIWTLEFDIWDFEINLICMTNESHIITTSSCQDYACCSNCLEFGIWHLALVGLPLKKSKRSGEGYEFNEYPDPFSDVNQA</sequence>
<proteinExistence type="predicted"/>
<comment type="caution">
    <text evidence="1">The sequence shown here is derived from an EMBL/GenBank/DDBJ whole genome shotgun (WGS) entry which is preliminary data.</text>
</comment>
<accession>A0A397JQG0</accession>
<name>A0A397JQG0_9GLOM</name>
<gene>
    <name evidence="1" type="ORF">Glove_40g28</name>
</gene>
<organism evidence="1 2">
    <name type="scientific">Diversispora epigaea</name>
    <dbReference type="NCBI Taxonomy" id="1348612"/>
    <lineage>
        <taxon>Eukaryota</taxon>
        <taxon>Fungi</taxon>
        <taxon>Fungi incertae sedis</taxon>
        <taxon>Mucoromycota</taxon>
        <taxon>Glomeromycotina</taxon>
        <taxon>Glomeromycetes</taxon>
        <taxon>Diversisporales</taxon>
        <taxon>Diversisporaceae</taxon>
        <taxon>Diversispora</taxon>
    </lineage>
</organism>
<reference evidence="1 2" key="1">
    <citation type="submission" date="2018-08" db="EMBL/GenBank/DDBJ databases">
        <title>Genome and evolution of the arbuscular mycorrhizal fungus Diversispora epigaea (formerly Glomus versiforme) and its bacterial endosymbionts.</title>
        <authorList>
            <person name="Sun X."/>
            <person name="Fei Z."/>
            <person name="Harrison M."/>
        </authorList>
    </citation>
    <scope>NUCLEOTIDE SEQUENCE [LARGE SCALE GENOMIC DNA]</scope>
    <source>
        <strain evidence="1 2">IT104</strain>
    </source>
</reference>
<protein>
    <submittedName>
        <fullName evidence="1">Uncharacterized protein</fullName>
    </submittedName>
</protein>
<dbReference type="EMBL" id="PQFF01000038">
    <property type="protein sequence ID" value="RHZ87153.1"/>
    <property type="molecule type" value="Genomic_DNA"/>
</dbReference>